<dbReference type="Proteomes" id="UP001055253">
    <property type="component" value="Chromosome"/>
</dbReference>
<dbReference type="Pfam" id="PF18878">
    <property type="entry name" value="PPE-PPW"/>
    <property type="match status" value="1"/>
</dbReference>
<name>A0ABY3VIP9_MYCUL</name>
<feature type="compositionally biased region" description="Low complexity" evidence="1">
    <location>
        <begin position="97"/>
        <end position="108"/>
    </location>
</feature>
<accession>A0ABY3VIP9</accession>
<evidence type="ECO:0000313" key="4">
    <source>
        <dbReference type="Proteomes" id="UP001055253"/>
    </source>
</evidence>
<organism evidence="3 4">
    <name type="scientific">Mycobacterium ulcerans</name>
    <dbReference type="NCBI Taxonomy" id="1809"/>
    <lineage>
        <taxon>Bacteria</taxon>
        <taxon>Bacillati</taxon>
        <taxon>Actinomycetota</taxon>
        <taxon>Actinomycetes</taxon>
        <taxon>Mycobacteriales</taxon>
        <taxon>Mycobacteriaceae</taxon>
        <taxon>Mycobacterium</taxon>
        <taxon>Mycobacterium ulcerans group</taxon>
    </lineage>
</organism>
<reference evidence="3" key="1">
    <citation type="submission" date="2022-08" db="EMBL/GenBank/DDBJ databases">
        <title>Whole genome sequencing of non-tuberculosis mycobacteria type-strains.</title>
        <authorList>
            <person name="Igarashi Y."/>
            <person name="Osugi A."/>
            <person name="Mitarai S."/>
        </authorList>
    </citation>
    <scope>NUCLEOTIDE SEQUENCE</scope>
    <source>
        <strain evidence="3">ATCC 19423</strain>
    </source>
</reference>
<sequence>MTPIARKAFGASARTKAPEPCDAEAAARTAPAQQQPRSQRRRRAKIEKVGRGFEYADLEPDTDHDPSRSCNEQRVAAATSDRVARNGGFAGTGHRQTTTAASGLTTLGDNAFSGGPRMPMIPGTWSADSAPSSGAISDAQ</sequence>
<dbReference type="RefSeq" id="WP_240169259.1">
    <property type="nucleotide sequence ID" value="NZ_CP085200.1"/>
</dbReference>
<feature type="domain" description="PPE-PPW subfamily C-terminal" evidence="2">
    <location>
        <begin position="79"/>
        <end position="125"/>
    </location>
</feature>
<proteinExistence type="predicted"/>
<gene>
    <name evidence="3" type="ORF">MJO63_06580</name>
</gene>
<dbReference type="EMBL" id="CP092429">
    <property type="protein sequence ID" value="ULP53898.1"/>
    <property type="molecule type" value="Genomic_DNA"/>
</dbReference>
<keyword evidence="4" id="KW-1185">Reference proteome</keyword>
<evidence type="ECO:0000256" key="1">
    <source>
        <dbReference type="SAM" id="MobiDB-lite"/>
    </source>
</evidence>
<feature type="region of interest" description="Disordered" evidence="1">
    <location>
        <begin position="1"/>
        <end position="140"/>
    </location>
</feature>
<feature type="compositionally biased region" description="Polar residues" evidence="1">
    <location>
        <begin position="126"/>
        <end position="140"/>
    </location>
</feature>
<evidence type="ECO:0000313" key="3">
    <source>
        <dbReference type="EMBL" id="ULP53898.1"/>
    </source>
</evidence>
<dbReference type="InterPro" id="IPR043641">
    <property type="entry name" value="PPE-PPW_C"/>
</dbReference>
<evidence type="ECO:0000259" key="2">
    <source>
        <dbReference type="Pfam" id="PF18878"/>
    </source>
</evidence>
<protein>
    <recommendedName>
        <fullName evidence="2">PPE-PPW subfamily C-terminal domain-containing protein</fullName>
    </recommendedName>
</protein>
<feature type="compositionally biased region" description="Low complexity" evidence="1">
    <location>
        <begin position="26"/>
        <end position="37"/>
    </location>
</feature>